<dbReference type="Gene3D" id="3.40.50.2000">
    <property type="entry name" value="Glycogen Phosphorylase B"/>
    <property type="match status" value="1"/>
</dbReference>
<evidence type="ECO:0000313" key="4">
    <source>
        <dbReference type="Proteomes" id="UP000324927"/>
    </source>
</evidence>
<keyword evidence="4" id="KW-1185">Reference proteome</keyword>
<dbReference type="SUPFAM" id="SSF53448">
    <property type="entry name" value="Nucleotide-diphospho-sugar transferases"/>
    <property type="match status" value="3"/>
</dbReference>
<reference evidence="3 4" key="1">
    <citation type="submission" date="2019-08" db="EMBL/GenBank/DDBJ databases">
        <authorList>
            <person name="Grouzdev D."/>
            <person name="Tikhonova E."/>
            <person name="Kravchenko I."/>
        </authorList>
    </citation>
    <scope>NUCLEOTIDE SEQUENCE [LARGE SCALE GENOMIC DNA]</scope>
    <source>
        <strain evidence="3 4">59b</strain>
    </source>
</reference>
<evidence type="ECO:0000256" key="1">
    <source>
        <dbReference type="SAM" id="MobiDB-lite"/>
    </source>
</evidence>
<dbReference type="OrthoDB" id="115878at2"/>
<feature type="domain" description="Glycosyltransferase 2-like" evidence="2">
    <location>
        <begin position="1633"/>
        <end position="1791"/>
    </location>
</feature>
<sequence>MTKGRPDMNDVPIPASSLVFPPVSHVAKRAEFLPLHQLIRHEDGRVIRYAVNAATAGMGAPVQQPLGADGLAFTIHGQSGVHSLALELDSRGLADPCRLTLTISSFEPSGDGIAEQVLHTTRLTIPPSKGNGAALFDLIGAPLREKRLYRVTLRPDGNAPQGGFGVWGCITAAACPEPSIEVTPAVRREPMWRLQWREHGARMQVTTEEWLEKRFGLIPLPVYSHSSLEFCFEAPAAGIDALGIRVAPRMARGTVPLQLELHDRDGNLLLMRSIRPMPRPVAQYVDFDLAGIPLQVGETYRVSLTSPTAAADDCNCVLVNREGLPARPPAPVLGLLGAETGLSQYVERSRDARGMTPHGQGHLRVCALLPDGHPRPGSVAAFLGRAFPDHTIDLQTLSDGGWAGLLPRLSTQDVVLFVDLHPQAGEPTRLYDETVALLDAGLVCTVHVDTGHLGTGGQPAAGLQLDGGLQRALTAPLQTARRCRHALVAGPDGRAAWADGRPEPVPDLRSLRDTALGAALPHIVVVCDLRGDGDAFETVLHTVTGQSYGGPVTLLLLSDPASSEDFGIQAQLWSRRGRQTRLDIRVVSQAVAQAKDDTGPAGIGGSQGRRLLQAAALTNADVCVVLDAGLHVNRDFLAAHAFAHRHPDFDVVIGAPPVMADGRTPARLLDELQADANHARDRIRMQDPMQPDGFLNVAAGNLSVKAALLRRLALPQEDGASRHAAQGSGTEAGGRFDDLVLGYLLYRAGARFGRTEHAFAVRTAKAAGATEEVPADGLTPHERRMEGFNSLFRPYPELALVARRWAVAEAGGILEAIHADDRLGECLHTPAYAELKSRFGAAVASPALRRAARRPLRVLSYRWHCGHQYELYKLPHEFTLVRGLGPGLTDRWDYEQRPLRPNVRFIDMEELDPSKYDVAILHFDENILAPQLGAGALPDDWGNAFRWFLANVPLPKIALCHGTPAFAGQYGRARGPIDRFQIHETERQALVDLLAERGIPVVVNAWQAKAEWGFADSRVIWHGFDPQEYPAARYERDVLALGSSMWERPHYRGAYEHERVMARLPADIRVETAANQDGGLWPRQTNDYARSKFRSYIDRIRSFTAYLDTTRRSPMPRSRAEAMLCGVVPVCLRSDDVGLFIRHGVNGFCGESPEELADYLVHLCRNRDAARRIGERARLTALDLFNHDRYLAAWTALLDETLERSKPVRPAASAGMAARKAGEAPVPAPVESPAASSAREKAAEAEEAPRGIPAAVPQTAASAPASAPAPVSAPPPPAPTTAPAALSAAAPQARGGVDWMVQNQISGWAFDSGRPDEVQRVVVLVDGRPRYRLAANLERPKGGAGEPRHCGFRLTLPSELCDGKPHRIDLAIADSGVLLNAKPLRFQQPDPAGHCIGQMDGVNGRTISGWCCNTARAARPVDLAVLVDGEVRGMVTADRLRSGLKLVGIGSERHGFSWPIPDGLCDGKPHRIAFVVAATGQQVPGSPLTIQPDARPSWRGHVTFAADGDIVGWAYDERTPDVPVLVDILVDGRPYRTLTADVDRPDLEAINAARLASGFRCRPPSPPPGTESAVAEIRVRIAGTGQDLPGSPMQVDLCRTYCAWVERYDTLTPSGREALRARLDALPRRPLLSVLMPVYNTPETLLREAIASVRRQIYPDWELCIADDASTDPKVAAVLAEESRADRRIRVVRRPVNGHISAASNSALELAAGEFAVLLDHDDLLREHALLLVAEEILANPEATLIFSDEDKIDEAGERFEPYFKGGYNPDLLAAQNCISHLGVYRIDLMRRLGGFTVGLEGSQDYDLALRVIEHSPPAAVRHIPHVLYHWRAVPGSTALRIDEKDYAADAMRKGLEASLKRRGLEARACPSLQPPFLHLRPRLKAWPKVSVILSCHGDAARLADTLDFLRRFTARSVAEVIVTCPTAASADLAKVAKGWRNLRLLPMDKAPASLRNAAARAATGEVLVFLDEDTRPMHRIWLAELVRQCMAPRVGAAGARLVTANGLIRYAGYRLGGKAHGTAAYAGQHVAMAGPGGRAVLRQTVSSVSVTCMAIRRDRFMAAGSFDESLPQALHDIDLCLRLSGLGFRSLYTPLAQMVCRDAAPPVPTAEIQALRARWGDALDADPYYNPNLTLETTDAGLAFPPRRSPFRSLQDEPLPDVDSPCLV</sequence>
<protein>
    <submittedName>
        <fullName evidence="3">Glycosyltransferase</fullName>
    </submittedName>
</protein>
<organism evidence="3 4">
    <name type="scientific">Azospirillum lipoferum</name>
    <dbReference type="NCBI Taxonomy" id="193"/>
    <lineage>
        <taxon>Bacteria</taxon>
        <taxon>Pseudomonadati</taxon>
        <taxon>Pseudomonadota</taxon>
        <taxon>Alphaproteobacteria</taxon>
        <taxon>Rhodospirillales</taxon>
        <taxon>Azospirillaceae</taxon>
        <taxon>Azospirillum</taxon>
    </lineage>
</organism>
<evidence type="ECO:0000259" key="2">
    <source>
        <dbReference type="Pfam" id="PF00535"/>
    </source>
</evidence>
<proteinExistence type="predicted"/>
<gene>
    <name evidence="3" type="ORF">FZ942_22645</name>
</gene>
<feature type="region of interest" description="Disordered" evidence="1">
    <location>
        <begin position="1213"/>
        <end position="1289"/>
    </location>
</feature>
<comment type="caution">
    <text evidence="3">The sequence shown here is derived from an EMBL/GenBank/DDBJ whole genome shotgun (WGS) entry which is preliminary data.</text>
</comment>
<dbReference type="SUPFAM" id="SSF53756">
    <property type="entry name" value="UDP-Glycosyltransferase/glycogen phosphorylase"/>
    <property type="match status" value="1"/>
</dbReference>
<dbReference type="PANTHER" id="PTHR43685:SF2">
    <property type="entry name" value="GLYCOSYLTRANSFERASE 2-LIKE DOMAIN-CONTAINING PROTEIN"/>
    <property type="match status" value="1"/>
</dbReference>
<dbReference type="InterPro" id="IPR029044">
    <property type="entry name" value="Nucleotide-diphossugar_trans"/>
</dbReference>
<dbReference type="InterPro" id="IPR050834">
    <property type="entry name" value="Glycosyltransf_2"/>
</dbReference>
<feature type="domain" description="Glycosyltransferase 2-like" evidence="2">
    <location>
        <begin position="1891"/>
        <end position="2044"/>
    </location>
</feature>
<dbReference type="CDD" id="cd04184">
    <property type="entry name" value="GT2_RfbC_Mx_like"/>
    <property type="match status" value="1"/>
</dbReference>
<dbReference type="Pfam" id="PF00535">
    <property type="entry name" value="Glycos_transf_2"/>
    <property type="match status" value="2"/>
</dbReference>
<dbReference type="GO" id="GO:0044010">
    <property type="term" value="P:single-species biofilm formation"/>
    <property type="evidence" value="ECO:0007669"/>
    <property type="project" value="TreeGrafter"/>
</dbReference>
<accession>A0A5A9GH82</accession>
<keyword evidence="3" id="KW-0808">Transferase</keyword>
<dbReference type="EMBL" id="VTTN01000010">
    <property type="protein sequence ID" value="KAA0593696.1"/>
    <property type="molecule type" value="Genomic_DNA"/>
</dbReference>
<name>A0A5A9GH82_AZOLI</name>
<dbReference type="PANTHER" id="PTHR43685">
    <property type="entry name" value="GLYCOSYLTRANSFERASE"/>
    <property type="match status" value="1"/>
</dbReference>
<feature type="compositionally biased region" description="Basic and acidic residues" evidence="1">
    <location>
        <begin position="1238"/>
        <end position="1249"/>
    </location>
</feature>
<feature type="compositionally biased region" description="Low complexity" evidence="1">
    <location>
        <begin position="1253"/>
        <end position="1270"/>
    </location>
</feature>
<feature type="compositionally biased region" description="Pro residues" evidence="1">
    <location>
        <begin position="1271"/>
        <end position="1280"/>
    </location>
</feature>
<dbReference type="Gene3D" id="3.90.550.10">
    <property type="entry name" value="Spore Coat Polysaccharide Biosynthesis Protein SpsA, Chain A"/>
    <property type="match status" value="2"/>
</dbReference>
<dbReference type="Proteomes" id="UP000324927">
    <property type="component" value="Unassembled WGS sequence"/>
</dbReference>
<dbReference type="GO" id="GO:0016740">
    <property type="term" value="F:transferase activity"/>
    <property type="evidence" value="ECO:0007669"/>
    <property type="project" value="UniProtKB-KW"/>
</dbReference>
<feature type="compositionally biased region" description="Low complexity" evidence="1">
    <location>
        <begin position="1213"/>
        <end position="1237"/>
    </location>
</feature>
<dbReference type="RefSeq" id="WP_149233362.1">
    <property type="nucleotide sequence ID" value="NZ_JALJXJ010000024.1"/>
</dbReference>
<dbReference type="InterPro" id="IPR001173">
    <property type="entry name" value="Glyco_trans_2-like"/>
</dbReference>
<evidence type="ECO:0000313" key="3">
    <source>
        <dbReference type="EMBL" id="KAA0593696.1"/>
    </source>
</evidence>